<accession>A0A9N9XF42</accession>
<sequence>MSNFFATITGIPSFFHSLAKQPYALASTSARRMPTITETRWSSNSKLISVIIEDWEKLKKVFDNIINSEESAG</sequence>
<keyword evidence="2" id="KW-1185">Reference proteome</keyword>
<gene>
    <name evidence="1" type="ORF">DIABBA_LOCUS10002</name>
</gene>
<proteinExistence type="predicted"/>
<name>A0A9N9XF42_DIABA</name>
<protein>
    <submittedName>
        <fullName evidence="1">Uncharacterized protein</fullName>
    </submittedName>
</protein>
<dbReference type="EMBL" id="OU898281">
    <property type="protein sequence ID" value="CAG9836973.1"/>
    <property type="molecule type" value="Genomic_DNA"/>
</dbReference>
<organism evidence="1 2">
    <name type="scientific">Diabrotica balteata</name>
    <name type="common">Banded cucumber beetle</name>
    <dbReference type="NCBI Taxonomy" id="107213"/>
    <lineage>
        <taxon>Eukaryota</taxon>
        <taxon>Metazoa</taxon>
        <taxon>Ecdysozoa</taxon>
        <taxon>Arthropoda</taxon>
        <taxon>Hexapoda</taxon>
        <taxon>Insecta</taxon>
        <taxon>Pterygota</taxon>
        <taxon>Neoptera</taxon>
        <taxon>Endopterygota</taxon>
        <taxon>Coleoptera</taxon>
        <taxon>Polyphaga</taxon>
        <taxon>Cucujiformia</taxon>
        <taxon>Chrysomeloidea</taxon>
        <taxon>Chrysomelidae</taxon>
        <taxon>Galerucinae</taxon>
        <taxon>Diabroticina</taxon>
        <taxon>Diabroticites</taxon>
        <taxon>Diabrotica</taxon>
    </lineage>
</organism>
<dbReference type="AlphaFoldDB" id="A0A9N9XF42"/>
<evidence type="ECO:0000313" key="2">
    <source>
        <dbReference type="Proteomes" id="UP001153709"/>
    </source>
</evidence>
<dbReference type="OrthoDB" id="8196265at2759"/>
<evidence type="ECO:0000313" key="1">
    <source>
        <dbReference type="EMBL" id="CAG9836973.1"/>
    </source>
</evidence>
<dbReference type="Proteomes" id="UP001153709">
    <property type="component" value="Chromosome 6"/>
</dbReference>
<reference evidence="1" key="1">
    <citation type="submission" date="2022-01" db="EMBL/GenBank/DDBJ databases">
        <authorList>
            <person name="King R."/>
        </authorList>
    </citation>
    <scope>NUCLEOTIDE SEQUENCE</scope>
</reference>